<keyword evidence="2" id="KW-1185">Reference proteome</keyword>
<accession>A0A6I6DDQ1</accession>
<evidence type="ECO:0000313" key="2">
    <source>
        <dbReference type="Proteomes" id="UP000426444"/>
    </source>
</evidence>
<dbReference type="KEGG" id="salq:SYNTR_2038"/>
<protein>
    <submittedName>
        <fullName evidence="1">Activator of (R)-2-hydroxyglutaryl-CoA dehydratase</fullName>
    </submittedName>
</protein>
<dbReference type="PANTHER" id="PTHR32329">
    <property type="entry name" value="BIFUNCTIONAL PROTEIN [INCLUDES 2-HYDROXYACYL-COA DEHYDRATASE (N-TER) AND ITS ACTIVATOR DOMAIN (C_TERM)-RELATED"/>
    <property type="match status" value="1"/>
</dbReference>
<sequence>MKVSFPRMGYSYIALKWLVEHLGHDYIVPPEPSKKTLDLGVKHSPEFACIPFKILTGTYLEVAEEGVEVIVTSGGMGPCRAGYYWVMHQYLLDELNTGIKMVGLEPPRCDLIDFYKKLNWLRKTGGISLNAMLNVLKVTWEKLKVLDDIEMLSHQVRPYEKKRGETTRVLWKALEMIDEANTLQEIKDANNEGIKAINNIEKDTSRRPLKIGIIGEIYVVLEPAANHYIQIMLGEMGVETDRSIYLSGYTRNATIVNLEGDIYERAKPYMNEAPIGGHGVNSIAETVIYAENGYDGVIQLAPFACIPEIVAKGILPQVSKDKDIPVLTLFIDEQTGKTGVQTRLEAFVDLLEKRRETRNKIERLAI</sequence>
<dbReference type="Proteomes" id="UP000426444">
    <property type="component" value="Chromosome"/>
</dbReference>
<dbReference type="EMBL" id="CP046457">
    <property type="protein sequence ID" value="QGU00632.1"/>
    <property type="molecule type" value="Genomic_DNA"/>
</dbReference>
<organism evidence="1 2">
    <name type="scientific">Candidatus Syntrophocurvum alkaliphilum</name>
    <dbReference type="NCBI Taxonomy" id="2293317"/>
    <lineage>
        <taxon>Bacteria</taxon>
        <taxon>Bacillati</taxon>
        <taxon>Bacillota</taxon>
        <taxon>Clostridia</taxon>
        <taxon>Eubacteriales</taxon>
        <taxon>Syntrophomonadaceae</taxon>
        <taxon>Candidatus Syntrophocurvum</taxon>
    </lineage>
</organism>
<dbReference type="OrthoDB" id="9780120at2"/>
<reference evidence="2" key="1">
    <citation type="journal article" date="2019" name="Microbiology">
        <title>Complete Genome Sequence of an Uncultured Bacterium of the Candidate Phylum Bipolaricaulota.</title>
        <authorList>
            <person name="Kadnikov V.V."/>
            <person name="Mardanov A.V."/>
            <person name="Beletsky A.V."/>
            <person name="Frank Y.A."/>
            <person name="Karnachuk O.V."/>
            <person name="Ravin N.V."/>
        </authorList>
    </citation>
    <scope>NUCLEOTIDE SEQUENCE [LARGE SCALE GENOMIC DNA]</scope>
</reference>
<dbReference type="RefSeq" id="WP_156204393.1">
    <property type="nucleotide sequence ID" value="NZ_CP046457.1"/>
</dbReference>
<dbReference type="InterPro" id="IPR051805">
    <property type="entry name" value="Dehydratase_Activator_Redct"/>
</dbReference>
<proteinExistence type="predicted"/>
<dbReference type="Gene3D" id="3.40.50.11900">
    <property type="match status" value="1"/>
</dbReference>
<dbReference type="PANTHER" id="PTHR32329:SF2">
    <property type="entry name" value="BIFUNCTIONAL PROTEIN [INCLUDES 2-HYDROXYACYL-COA DEHYDRATASE (N-TER) AND ITS ACTIVATOR DOMAIN (C_TERM)"/>
    <property type="match status" value="1"/>
</dbReference>
<name>A0A6I6DDQ1_9FIRM</name>
<dbReference type="AlphaFoldDB" id="A0A6I6DDQ1"/>
<evidence type="ECO:0000313" key="1">
    <source>
        <dbReference type="EMBL" id="QGU00632.1"/>
    </source>
</evidence>
<gene>
    <name evidence="1" type="ORF">SYNTR_2038</name>
</gene>